<dbReference type="AlphaFoldDB" id="A0A0K2H3C1"/>
<dbReference type="KEGG" id="clw:CLAC_07260"/>
<protein>
    <submittedName>
        <fullName evidence="1">Uncharacterized protein</fullName>
    </submittedName>
</protein>
<evidence type="ECO:0000313" key="2">
    <source>
        <dbReference type="Proteomes" id="UP000058446"/>
    </source>
</evidence>
<name>A0A0K2H3C1_9CORY</name>
<dbReference type="OrthoDB" id="4428205at2"/>
<keyword evidence="2" id="KW-1185">Reference proteome</keyword>
<dbReference type="Proteomes" id="UP000058446">
    <property type="component" value="Chromosome"/>
</dbReference>
<gene>
    <name evidence="1" type="ORF">CLAC_07260</name>
</gene>
<sequence length="590" mass="61564">MTVLIGDVKDVGLVATEGKVTIRSKQFRPGRQTSGVITPEVTEITLEAGRFRTRDLDPGRMVLEVIAPGVYTEVEFDLPDQRDPYSLADIFTREVEYAPEVVTAARAAAAKAEAAAGRASGAEAAAGRARDETLAAQASVARVVESAIGVVRPEFEDLTARAEAAQKAAVASESAAGVSAREAASSAESAKSDADRAAESAASAAVSTAERIRGEMAGYTRAAAQSEQNAQGSADAARGQAEIVLAGVRDAKRYAAASEADRIRAESAAVRAGEAQEASEAARAQATSARVNAVTAQQASETARDEAVQAAASAKQGAPEGGWARETLAPDVRESLARADKAQTDLPRATSIAPGVVQLSGDLGGTWDDVKVPGLAEKMDKQTVSASVVADALVQRTTGGQVKVATPQADDDAVTKAYADKTYLASSKSDYNPTPLTMALRTQTGTMRVGDAVGPQDAVTKKQLDAKANVSHTHKASEITQDNGTSVATALDNLWRKVNNQAVTVDDRGNITIGGSGTQTSVKGRLMVEQGTRSGSEWVSITDLISRLQSEIQKLTRQVEALRSTAVTSSDYRTIARGTGSRSDTIYIEE</sequence>
<organism evidence="1 2">
    <name type="scientific">Corynebacterium lactis RW2-5</name>
    <dbReference type="NCBI Taxonomy" id="1408189"/>
    <lineage>
        <taxon>Bacteria</taxon>
        <taxon>Bacillati</taxon>
        <taxon>Actinomycetota</taxon>
        <taxon>Actinomycetes</taxon>
        <taxon>Mycobacteriales</taxon>
        <taxon>Corynebacteriaceae</taxon>
        <taxon>Corynebacterium</taxon>
    </lineage>
</organism>
<dbReference type="EMBL" id="CP006841">
    <property type="protein sequence ID" value="ALA68545.1"/>
    <property type="molecule type" value="Genomic_DNA"/>
</dbReference>
<dbReference type="RefSeq" id="WP_053412312.1">
    <property type="nucleotide sequence ID" value="NZ_CP006841.1"/>
</dbReference>
<accession>A0A0K2H3C1</accession>
<evidence type="ECO:0000313" key="1">
    <source>
        <dbReference type="EMBL" id="ALA68545.1"/>
    </source>
</evidence>
<dbReference type="STRING" id="1408189.CLAC_07260"/>
<reference evidence="1 2" key="1">
    <citation type="submission" date="2013-10" db="EMBL/GenBank/DDBJ databases">
        <title>Complete genome sequence of Corynebacterium lactis DSM 45799(T), isolated from raw cow milk.</title>
        <authorList>
            <person name="Ruckert C."/>
            <person name="Albersmeier A."/>
            <person name="Lipski A."/>
            <person name="Kalinowski J."/>
        </authorList>
    </citation>
    <scope>NUCLEOTIDE SEQUENCE [LARGE SCALE GENOMIC DNA]</scope>
    <source>
        <strain evidence="1 2">RW2-5</strain>
    </source>
</reference>
<dbReference type="PATRIC" id="fig|1408189.4.peg.1454"/>
<proteinExistence type="predicted"/>